<evidence type="ECO:0000256" key="3">
    <source>
        <dbReference type="ARBA" id="ARBA00022989"/>
    </source>
</evidence>
<sequence length="991" mass="111602">NEYDVSDERSIQYDSLRLAKDDVSAIRASTNKGAETVLKQSELSDIAYWVFEGEDDVGLFGSAANIQGMKDAYDVFYEDKAFVDWCVLDYREEVAVNETRGCVPPLTPLTMYYASEWDSEMVATAIEELKKTEKLQLFNDLSVCVVSGLYCGSQAIEDASAEDRMWVMELGNNITAITSKWDMKGPLVSNFTQVTELASLLIQVDLFKGTVDFGFDNDFSAENPVSQYSRGIVFWGGPLDERNTTGQEDDEEADELEESDGKLRKEFIKSEYLAGMEKQSEEDAHSGVNTYYFMTAIIGDVILGIVTQDALLALFSLAFVFFWLRINTRSWFLAYIGLLEIFFSIPIAWFIFTVVFQIEYFATLNSLALFVVAAIGADDIFIFMDAYKQSQYHVEILDDLETRMSWVYRRTGTAMAITSATTCAAFLCTLITPLSGLQSFGIFAAVVIFIDYVLVMTLFCTSVIIYHNRYENRAACGCCCPCGTIQPSNTEQAKLVLEQSDEEIQRDRVSEFFRNKVSGFIQTPLYRLAVGVVFLTWLSIAIWQASLLESTKESEQFLDENHPLQKSITILNKQFPTADDDLGLKVYYAWGLNEVDRKGVNRLLDPDFFGEPQYDSWFEFTPECQGEIIEFCDEMRADPKYKDLIKRKDGLGSVFCWVEELAAFNANPGAYSRKDRNQGDCNYVKQGTWKNGTDWQVDPANLSTIMPEFMAQKTCFGDDLTETISGDFCSAWRSFPDSTLTNPFRAGRYSNEIGWDGNHMKYVAVSLESKELDPFGLDAESLTRREYDQFIEIRDKYLDSTRQCLGNVITTDLDEKFVFMNNQAIYVKTAIQSSVLGVVIAFVVLLISTRVFHLAFFASLSITAVLVSVVGTMVMLGWSLGSIESTLIGIIAGFSVDYVVHLAHAYEIASGDTYSRVTEAFSDLGISVFNGMVTSVVASIPLFFCQLQFFAKFGTFLCLTIAYSWIFANFGFMSVLAQLKIPLKKGKRFQP</sequence>
<dbReference type="OMA" id="TIACITV"/>
<feature type="transmembrane region" description="Helical" evidence="7">
    <location>
        <begin position="886"/>
        <end position="903"/>
    </location>
</feature>
<evidence type="ECO:0000256" key="4">
    <source>
        <dbReference type="ARBA" id="ARBA00023136"/>
    </source>
</evidence>
<comment type="subcellular location">
    <subcellularLocation>
        <location evidence="1">Membrane</location>
        <topology evidence="1">Multi-pass membrane protein</topology>
    </subcellularLocation>
</comment>
<protein>
    <submittedName>
        <fullName evidence="9">Sterol regulatory element-binding protein</fullName>
    </submittedName>
</protein>
<organism evidence="9 10">
    <name type="scientific">Thalassiosira oceanica</name>
    <name type="common">Marine diatom</name>
    <dbReference type="NCBI Taxonomy" id="159749"/>
    <lineage>
        <taxon>Eukaryota</taxon>
        <taxon>Sar</taxon>
        <taxon>Stramenopiles</taxon>
        <taxon>Ochrophyta</taxon>
        <taxon>Bacillariophyta</taxon>
        <taxon>Coscinodiscophyceae</taxon>
        <taxon>Thalassiosirophycidae</taxon>
        <taxon>Thalassiosirales</taxon>
        <taxon>Thalassiosiraceae</taxon>
        <taxon>Thalassiosira</taxon>
    </lineage>
</organism>
<dbReference type="Proteomes" id="UP000266841">
    <property type="component" value="Unassembled WGS sequence"/>
</dbReference>
<keyword evidence="2 7" id="KW-0812">Transmembrane</keyword>
<feature type="transmembrane region" description="Helical" evidence="7">
    <location>
        <begin position="364"/>
        <end position="384"/>
    </location>
</feature>
<evidence type="ECO:0000313" key="9">
    <source>
        <dbReference type="EMBL" id="EJK45542.1"/>
    </source>
</evidence>
<dbReference type="AlphaFoldDB" id="K0RG27"/>
<reference evidence="9 10" key="1">
    <citation type="journal article" date="2012" name="Genome Biol.">
        <title>Genome and low-iron response of an oceanic diatom adapted to chronic iron limitation.</title>
        <authorList>
            <person name="Lommer M."/>
            <person name="Specht M."/>
            <person name="Roy A.S."/>
            <person name="Kraemer L."/>
            <person name="Andreson R."/>
            <person name="Gutowska M.A."/>
            <person name="Wolf J."/>
            <person name="Bergner S.V."/>
            <person name="Schilhabel M.B."/>
            <person name="Klostermeier U.C."/>
            <person name="Beiko R.G."/>
            <person name="Rosenstiel P."/>
            <person name="Hippler M."/>
            <person name="Laroche J."/>
        </authorList>
    </citation>
    <scope>NUCLEOTIDE SEQUENCE [LARGE SCALE GENOMIC DNA]</scope>
    <source>
        <strain evidence="9 10">CCMP1005</strain>
    </source>
</reference>
<dbReference type="PANTHER" id="PTHR45951">
    <property type="entry name" value="PROTEIN DISPATCHED-RELATED"/>
    <property type="match status" value="1"/>
</dbReference>
<dbReference type="OrthoDB" id="429851at2759"/>
<dbReference type="eggNOG" id="KOG3664">
    <property type="taxonomic scope" value="Eukaryota"/>
</dbReference>
<feature type="transmembrane region" description="Helical" evidence="7">
    <location>
        <begin position="924"/>
        <end position="944"/>
    </location>
</feature>
<dbReference type="Gene3D" id="1.20.1640.10">
    <property type="entry name" value="Multidrug efflux transporter AcrB transmembrane domain"/>
    <property type="match status" value="2"/>
</dbReference>
<dbReference type="PANTHER" id="PTHR45951:SF7">
    <property type="entry name" value="SSD DOMAIN-CONTAINING PROTEIN"/>
    <property type="match status" value="1"/>
</dbReference>
<evidence type="ECO:0000256" key="5">
    <source>
        <dbReference type="ARBA" id="ARBA00023180"/>
    </source>
</evidence>
<dbReference type="PROSITE" id="PS50156">
    <property type="entry name" value="SSD"/>
    <property type="match status" value="1"/>
</dbReference>
<dbReference type="EMBL" id="AGNL01048442">
    <property type="protein sequence ID" value="EJK45542.1"/>
    <property type="molecule type" value="Genomic_DNA"/>
</dbReference>
<feature type="transmembrane region" description="Helical" evidence="7">
    <location>
        <begin position="440"/>
        <end position="466"/>
    </location>
</feature>
<feature type="transmembrane region" description="Helical" evidence="7">
    <location>
        <begin position="413"/>
        <end position="434"/>
    </location>
</feature>
<comment type="similarity">
    <text evidence="6">Belongs to the dispatched family.</text>
</comment>
<feature type="non-terminal residue" evidence="9">
    <location>
        <position position="1"/>
    </location>
</feature>
<evidence type="ECO:0000256" key="6">
    <source>
        <dbReference type="ARBA" id="ARBA00038046"/>
    </source>
</evidence>
<feature type="transmembrane region" description="Helical" evidence="7">
    <location>
        <begin position="524"/>
        <end position="543"/>
    </location>
</feature>
<dbReference type="InterPro" id="IPR052081">
    <property type="entry name" value="Dispatched_Hh_regulator"/>
</dbReference>
<dbReference type="SUPFAM" id="SSF82866">
    <property type="entry name" value="Multidrug efflux transporter AcrB transmembrane domain"/>
    <property type="match status" value="2"/>
</dbReference>
<feature type="transmembrane region" description="Helical" evidence="7">
    <location>
        <begin position="331"/>
        <end position="352"/>
    </location>
</feature>
<dbReference type="Pfam" id="PF12349">
    <property type="entry name" value="Sterol-sensing"/>
    <property type="match status" value="1"/>
</dbReference>
<evidence type="ECO:0000313" key="10">
    <source>
        <dbReference type="Proteomes" id="UP000266841"/>
    </source>
</evidence>
<accession>K0RG27</accession>
<feature type="domain" description="SSD" evidence="8">
    <location>
        <begin position="302"/>
        <end position="465"/>
    </location>
</feature>
<gene>
    <name evidence="9" type="ORF">THAOC_35840</name>
</gene>
<evidence type="ECO:0000259" key="8">
    <source>
        <dbReference type="PROSITE" id="PS50156"/>
    </source>
</evidence>
<dbReference type="GO" id="GO:0016020">
    <property type="term" value="C:membrane"/>
    <property type="evidence" value="ECO:0007669"/>
    <property type="project" value="UniProtKB-SubCell"/>
</dbReference>
<proteinExistence type="inferred from homology"/>
<keyword evidence="10" id="KW-1185">Reference proteome</keyword>
<dbReference type="GO" id="GO:0022857">
    <property type="term" value="F:transmembrane transporter activity"/>
    <property type="evidence" value="ECO:0007669"/>
    <property type="project" value="TreeGrafter"/>
</dbReference>
<evidence type="ECO:0000256" key="1">
    <source>
        <dbReference type="ARBA" id="ARBA00004141"/>
    </source>
</evidence>
<dbReference type="InterPro" id="IPR000731">
    <property type="entry name" value="SSD"/>
</dbReference>
<name>K0RG27_THAOC</name>
<evidence type="ECO:0000256" key="7">
    <source>
        <dbReference type="SAM" id="Phobius"/>
    </source>
</evidence>
<feature type="transmembrane region" description="Helical" evidence="7">
    <location>
        <begin position="825"/>
        <end position="847"/>
    </location>
</feature>
<keyword evidence="5" id="KW-0325">Glycoprotein</keyword>
<dbReference type="InterPro" id="IPR053958">
    <property type="entry name" value="HMGCR/SNAP/NPC1-like_SSD"/>
</dbReference>
<feature type="transmembrane region" description="Helical" evidence="7">
    <location>
        <begin position="950"/>
        <end position="979"/>
    </location>
</feature>
<feature type="transmembrane region" description="Helical" evidence="7">
    <location>
        <begin position="854"/>
        <end position="880"/>
    </location>
</feature>
<feature type="transmembrane region" description="Helical" evidence="7">
    <location>
        <begin position="291"/>
        <end position="324"/>
    </location>
</feature>
<evidence type="ECO:0000256" key="2">
    <source>
        <dbReference type="ARBA" id="ARBA00022692"/>
    </source>
</evidence>
<comment type="caution">
    <text evidence="9">The sequence shown here is derived from an EMBL/GenBank/DDBJ whole genome shotgun (WGS) entry which is preliminary data.</text>
</comment>
<keyword evidence="4 7" id="KW-0472">Membrane</keyword>
<keyword evidence="3 7" id="KW-1133">Transmembrane helix</keyword>